<sequence length="180" mass="20130">MHIILAFAPTVFLCQLLYVRVWEVLVEAGIYKEGGSPVFPSPPSRVSRSAGSTSCLPFLPGEPKTWNPSAWPPFFAVIVQSCPLFSTPWTLPGLLCPWDFPSENIEVQFYQLNYLQHLSLSEFFGIVPDGTLQLLKEALPHLQINCSHFTTIPRPTFGNNKNQEIRGTKSRLSLGKPNCL</sequence>
<gene>
    <name evidence="2" type="ORF">FD755_013559</name>
</gene>
<proteinExistence type="predicted"/>
<dbReference type="Gene3D" id="3.80.10.10">
    <property type="entry name" value="Ribonuclease Inhibitor"/>
    <property type="match status" value="1"/>
</dbReference>
<feature type="chain" id="PRO_5024409332" evidence="1">
    <location>
        <begin position="29"/>
        <end position="180"/>
    </location>
</feature>
<protein>
    <submittedName>
        <fullName evidence="2">Uncharacterized protein</fullName>
    </submittedName>
</protein>
<keyword evidence="3" id="KW-1185">Reference proteome</keyword>
<reference evidence="2 3" key="1">
    <citation type="submission" date="2019-06" db="EMBL/GenBank/DDBJ databases">
        <title>Discovery of a novel chromosome fission-fusion reversal in muntjac.</title>
        <authorList>
            <person name="Mudd A.B."/>
            <person name="Bredeson J.V."/>
            <person name="Baum R."/>
            <person name="Hockemeyer D."/>
            <person name="Rokhsar D.S."/>
        </authorList>
    </citation>
    <scope>NUCLEOTIDE SEQUENCE [LARGE SCALE GENOMIC DNA]</scope>
    <source>
        <strain evidence="2">UCam_UCB_Mr</strain>
        <tissue evidence="2">Fibroblast cell line</tissue>
    </source>
</reference>
<dbReference type="EMBL" id="VCEB01000007">
    <property type="protein sequence ID" value="KAB0375067.1"/>
    <property type="molecule type" value="Genomic_DNA"/>
</dbReference>
<name>A0A5N3XMC0_MUNRE</name>
<evidence type="ECO:0000256" key="1">
    <source>
        <dbReference type="SAM" id="SignalP"/>
    </source>
</evidence>
<feature type="signal peptide" evidence="1">
    <location>
        <begin position="1"/>
        <end position="28"/>
    </location>
</feature>
<dbReference type="Proteomes" id="UP000326062">
    <property type="component" value="Chromosome 8"/>
</dbReference>
<keyword evidence="1" id="KW-0732">Signal</keyword>
<evidence type="ECO:0000313" key="2">
    <source>
        <dbReference type="EMBL" id="KAB0375067.1"/>
    </source>
</evidence>
<dbReference type="AlphaFoldDB" id="A0A5N3XMC0"/>
<accession>A0A5N3XMC0</accession>
<dbReference type="InterPro" id="IPR032675">
    <property type="entry name" value="LRR_dom_sf"/>
</dbReference>
<evidence type="ECO:0000313" key="3">
    <source>
        <dbReference type="Proteomes" id="UP000326062"/>
    </source>
</evidence>
<comment type="caution">
    <text evidence="2">The sequence shown here is derived from an EMBL/GenBank/DDBJ whole genome shotgun (WGS) entry which is preliminary data.</text>
</comment>
<organism evidence="2 3">
    <name type="scientific">Muntiacus reevesi</name>
    <name type="common">Reeves' muntjac</name>
    <name type="synonym">Cervus reevesi</name>
    <dbReference type="NCBI Taxonomy" id="9886"/>
    <lineage>
        <taxon>Eukaryota</taxon>
        <taxon>Metazoa</taxon>
        <taxon>Chordata</taxon>
        <taxon>Craniata</taxon>
        <taxon>Vertebrata</taxon>
        <taxon>Euteleostomi</taxon>
        <taxon>Mammalia</taxon>
        <taxon>Eutheria</taxon>
        <taxon>Laurasiatheria</taxon>
        <taxon>Artiodactyla</taxon>
        <taxon>Ruminantia</taxon>
        <taxon>Pecora</taxon>
        <taxon>Cervidae</taxon>
        <taxon>Muntiacinae</taxon>
        <taxon>Muntiacus</taxon>
    </lineage>
</organism>